<dbReference type="CDD" id="cd07930">
    <property type="entry name" value="bacterial_phosphagen_kinase"/>
    <property type="match status" value="1"/>
</dbReference>
<keyword evidence="3 5" id="KW-0418">Kinase</keyword>
<dbReference type="GO" id="GO:0046314">
    <property type="term" value="P:phosphocreatine biosynthetic process"/>
    <property type="evidence" value="ECO:0007669"/>
    <property type="project" value="InterPro"/>
</dbReference>
<feature type="binding site" evidence="5 6">
    <location>
        <position position="127"/>
    </location>
    <ligand>
        <name>ATP</name>
        <dbReference type="ChEBI" id="CHEBI:30616"/>
    </ligand>
</feature>
<dbReference type="NCBIfam" id="NF002194">
    <property type="entry name" value="PRK01059.1-4"/>
    <property type="match status" value="1"/>
</dbReference>
<proteinExistence type="inferred from homology"/>
<keyword evidence="4 5" id="KW-0067">ATP-binding</keyword>
<comment type="activity regulation">
    <text evidence="5">Appears to be allosterically activated by the binding of pArg-containing polypeptides to the pArg-binding pocket localized in the C-terminal domain of McsB.</text>
</comment>
<comment type="catalytic activity">
    <reaction evidence="5">
        <text>L-arginyl-[protein] + ATP = N(omega)-phospho-L-arginyl-[protein] + ADP + H(+)</text>
        <dbReference type="Rhea" id="RHEA:43384"/>
        <dbReference type="Rhea" id="RHEA-COMP:10532"/>
        <dbReference type="Rhea" id="RHEA-COMP:10533"/>
        <dbReference type="ChEBI" id="CHEBI:15378"/>
        <dbReference type="ChEBI" id="CHEBI:29965"/>
        <dbReference type="ChEBI" id="CHEBI:30616"/>
        <dbReference type="ChEBI" id="CHEBI:83226"/>
        <dbReference type="ChEBI" id="CHEBI:456216"/>
        <dbReference type="EC" id="2.7.14.1"/>
    </reaction>
</comment>
<feature type="binding site" evidence="5 6">
    <location>
        <begin position="30"/>
        <end position="34"/>
    </location>
    <ligand>
        <name>ATP</name>
        <dbReference type="ChEBI" id="CHEBI:30616"/>
    </ligand>
</feature>
<dbReference type="AlphaFoldDB" id="A0A2H0LL86"/>
<feature type="binding site" evidence="6">
    <location>
        <begin position="178"/>
        <end position="182"/>
    </location>
    <ligand>
        <name>ATP</name>
        <dbReference type="ChEBI" id="CHEBI:30616"/>
    </ligand>
</feature>
<evidence type="ECO:0000313" key="9">
    <source>
        <dbReference type="EMBL" id="PIQ85126.1"/>
    </source>
</evidence>
<dbReference type="InterPro" id="IPR014746">
    <property type="entry name" value="Gln_synth/guanido_kin_cat_dom"/>
</dbReference>
<feature type="short sequence motif" description="RDXXRA motif of the pArg binding pocket involved in allosteric regulation" evidence="5">
    <location>
        <begin position="339"/>
        <end position="344"/>
    </location>
</feature>
<dbReference type="PROSITE" id="PS51510">
    <property type="entry name" value="PHOSPHAGEN_KINASE_C"/>
    <property type="match status" value="1"/>
</dbReference>
<dbReference type="Proteomes" id="UP000230859">
    <property type="component" value="Unassembled WGS sequence"/>
</dbReference>
<dbReference type="InterPro" id="IPR000749">
    <property type="entry name" value="ATP-guanido_PTrfase"/>
</dbReference>
<evidence type="ECO:0000259" key="8">
    <source>
        <dbReference type="PROSITE" id="PS51510"/>
    </source>
</evidence>
<keyword evidence="5" id="KW-0021">Allosteric enzyme</keyword>
<evidence type="ECO:0000313" key="10">
    <source>
        <dbReference type="Proteomes" id="UP000230859"/>
    </source>
</evidence>
<evidence type="ECO:0000256" key="3">
    <source>
        <dbReference type="ARBA" id="ARBA00022777"/>
    </source>
</evidence>
<evidence type="ECO:0000256" key="5">
    <source>
        <dbReference type="HAMAP-Rule" id="MF_00602"/>
    </source>
</evidence>
<evidence type="ECO:0000256" key="6">
    <source>
        <dbReference type="PROSITE-ProRule" id="PRU00843"/>
    </source>
</evidence>
<dbReference type="GO" id="GO:1990424">
    <property type="term" value="F:protein arginine kinase activity"/>
    <property type="evidence" value="ECO:0007669"/>
    <property type="project" value="UniProtKB-EC"/>
</dbReference>
<dbReference type="SUPFAM" id="SSF55931">
    <property type="entry name" value="Glutamine synthetase/guanido kinase"/>
    <property type="match status" value="1"/>
</dbReference>
<protein>
    <recommendedName>
        <fullName evidence="5">Protein-arginine kinase</fullName>
        <ecNumber evidence="5">2.7.14.1</ecNumber>
    </recommendedName>
</protein>
<feature type="binding site" evidence="5 6">
    <location>
        <position position="93"/>
    </location>
    <ligand>
        <name>ATP</name>
        <dbReference type="ChEBI" id="CHEBI:30616"/>
    </ligand>
</feature>
<sequence>MSMPDPIKHLLTSHCEWLKGSGPESEVVISSRIRLARNIAGFNFLQKLSRGQESAMIDEVHGAVSKSKNLKDTFFIENKSIKEIDKTFLVERHLISRDHAAGKGEKAVVISPNEMVSIMVLEEDHLRLQVFHSGLNLTDSWRLINTIDTELEETLTYSFDPTLGYLTACPTNVGTGMRASCMLHLPALVMTKQINKVLQAVAKLSLAVRGLYGEGTQAIGNFFQFSNQITLGQNEEDIIDNIDRVIRQVIEHEKEARQYLLDKKRGKLEDQVWRALGALKSARLMASNEAIAHLSFIRLGVDLKLIEDLGLAELNSLFLCVHPAHLQKIFGEESSANERDYKRAELLRSRLKQVGLV</sequence>
<dbReference type="InterPro" id="IPR022415">
    <property type="entry name" value="ATP-guanido_PTrfase_AS"/>
</dbReference>
<dbReference type="InterPro" id="IPR022414">
    <property type="entry name" value="ATP-guanido_PTrfase_cat"/>
</dbReference>
<comment type="caution">
    <text evidence="9">The sequence shown here is derived from an EMBL/GenBank/DDBJ whole genome shotgun (WGS) entry which is preliminary data.</text>
</comment>
<gene>
    <name evidence="5" type="primary">mcsB</name>
    <name evidence="9" type="ORF">COV74_10060</name>
</gene>
<dbReference type="GO" id="GO:0005615">
    <property type="term" value="C:extracellular space"/>
    <property type="evidence" value="ECO:0007669"/>
    <property type="project" value="TreeGrafter"/>
</dbReference>
<evidence type="ECO:0000256" key="4">
    <source>
        <dbReference type="ARBA" id="ARBA00022840"/>
    </source>
</evidence>
<dbReference type="EC" id="2.7.14.1" evidence="5"/>
<dbReference type="GO" id="GO:0005524">
    <property type="term" value="F:ATP binding"/>
    <property type="evidence" value="ECO:0007669"/>
    <property type="project" value="UniProtKB-UniRule"/>
</dbReference>
<dbReference type="Pfam" id="PF00217">
    <property type="entry name" value="ATP-gua_Ptrans"/>
    <property type="match status" value="1"/>
</dbReference>
<evidence type="ECO:0000256" key="7">
    <source>
        <dbReference type="RuleBase" id="RU000505"/>
    </source>
</evidence>
<dbReference type="PROSITE" id="PS00112">
    <property type="entry name" value="PHOSPHAGEN_KINASE"/>
    <property type="match status" value="1"/>
</dbReference>
<comment type="similarity">
    <text evidence="5 6 7">Belongs to the ATP:guanido phosphotransferase family.</text>
</comment>
<dbReference type="Gene3D" id="3.30.590.10">
    <property type="entry name" value="Glutamine synthetase/guanido kinase, catalytic domain"/>
    <property type="match status" value="1"/>
</dbReference>
<dbReference type="GO" id="GO:0004111">
    <property type="term" value="F:creatine kinase activity"/>
    <property type="evidence" value="ECO:0007669"/>
    <property type="project" value="InterPro"/>
</dbReference>
<dbReference type="EMBL" id="PCVY01000075">
    <property type="protein sequence ID" value="PIQ85126.1"/>
    <property type="molecule type" value="Genomic_DNA"/>
</dbReference>
<evidence type="ECO:0000256" key="1">
    <source>
        <dbReference type="ARBA" id="ARBA00022679"/>
    </source>
</evidence>
<feature type="domain" description="Phosphagen kinase C-terminal" evidence="8">
    <location>
        <begin position="27"/>
        <end position="256"/>
    </location>
</feature>
<dbReference type="HAMAP" id="MF_00602">
    <property type="entry name" value="Prot_Arg_kinase"/>
    <property type="match status" value="1"/>
</dbReference>
<feature type="binding site" evidence="5 6">
    <location>
        <begin position="209"/>
        <end position="214"/>
    </location>
    <ligand>
        <name>ATP</name>
        <dbReference type="ChEBI" id="CHEBI:30616"/>
    </ligand>
</feature>
<comment type="function">
    <text evidence="5">Catalyzes the specific phosphorylation of arginine residues in proteins.</text>
</comment>
<dbReference type="PANTHER" id="PTHR11547">
    <property type="entry name" value="ARGININE OR CREATINE KINASE"/>
    <property type="match status" value="1"/>
</dbReference>
<evidence type="ECO:0000256" key="2">
    <source>
        <dbReference type="ARBA" id="ARBA00022741"/>
    </source>
</evidence>
<accession>A0A2H0LL86</accession>
<name>A0A2H0LL86_9BACT</name>
<dbReference type="PANTHER" id="PTHR11547:SF38">
    <property type="entry name" value="ARGININE KINASE 1-RELATED"/>
    <property type="match status" value="1"/>
</dbReference>
<organism evidence="9 10">
    <name type="scientific">Candidatus Abzuiibacterium crystallinum</name>
    <dbReference type="NCBI Taxonomy" id="1974748"/>
    <lineage>
        <taxon>Bacteria</taxon>
        <taxon>Pseudomonadati</taxon>
        <taxon>Candidatus Omnitrophota</taxon>
        <taxon>Candidatus Abzuiibacterium</taxon>
    </lineage>
</organism>
<keyword evidence="2 5" id="KW-0547">Nucleotide-binding</keyword>
<comment type="caution">
    <text evidence="5">Lacks conserved residue(s) required for the propagation of feature annotation.</text>
</comment>
<reference evidence="9 10" key="1">
    <citation type="submission" date="2017-09" db="EMBL/GenBank/DDBJ databases">
        <title>Depth-based differentiation of microbial function through sediment-hosted aquifers and enrichment of novel symbionts in the deep terrestrial subsurface.</title>
        <authorList>
            <person name="Probst A.J."/>
            <person name="Ladd B."/>
            <person name="Jarett J.K."/>
            <person name="Geller-Mcgrath D.E."/>
            <person name="Sieber C.M."/>
            <person name="Emerson J.B."/>
            <person name="Anantharaman K."/>
            <person name="Thomas B.C."/>
            <person name="Malmstrom R."/>
            <person name="Stieglmeier M."/>
            <person name="Klingl A."/>
            <person name="Woyke T."/>
            <person name="Ryan C.M."/>
            <person name="Banfield J.F."/>
        </authorList>
    </citation>
    <scope>NUCLEOTIDE SEQUENCE [LARGE SCALE GENOMIC DNA]</scope>
    <source>
        <strain evidence="9">CG11_big_fil_rev_8_21_14_0_20_45_26</strain>
    </source>
</reference>
<dbReference type="InterPro" id="IPR023660">
    <property type="entry name" value="Arg_Kinase"/>
</dbReference>
<keyword evidence="1 5" id="KW-0808">Transferase</keyword>